<dbReference type="Proteomes" id="UP001605036">
    <property type="component" value="Unassembled WGS sequence"/>
</dbReference>
<dbReference type="InterPro" id="IPR044276">
    <property type="entry name" value="CANIN_dom"/>
</dbReference>
<keyword evidence="4" id="KW-1185">Reference proteome</keyword>
<comment type="caution">
    <text evidence="3">The sequence shown here is derived from an EMBL/GenBank/DDBJ whole genome shotgun (WGS) entry which is preliminary data.</text>
</comment>
<dbReference type="AlphaFoldDB" id="A0ABD1Z9K9"/>
<evidence type="ECO:0000313" key="3">
    <source>
        <dbReference type="EMBL" id="KAL2644356.1"/>
    </source>
</evidence>
<evidence type="ECO:0000256" key="1">
    <source>
        <dbReference type="SAM" id="MobiDB-lite"/>
    </source>
</evidence>
<gene>
    <name evidence="3" type="ORF">R1flu_011943</name>
</gene>
<feature type="domain" description="Coiled-coil SMC6 And NSE5 INteracting (CANIN)" evidence="2">
    <location>
        <begin position="62"/>
        <end position="364"/>
    </location>
</feature>
<evidence type="ECO:0000259" key="2">
    <source>
        <dbReference type="Pfam" id="PF14816"/>
    </source>
</evidence>
<protein>
    <recommendedName>
        <fullName evidence="2">Coiled-coil SMC6 And NSE5 INteracting (CANIN) domain-containing protein</fullName>
    </recommendedName>
</protein>
<dbReference type="PANTHER" id="PTHR37212">
    <property type="entry name" value="ACTIN PROTEIN 2/3 COMPLEX SUBUNIT-LIKE PROTEIN"/>
    <property type="match status" value="1"/>
</dbReference>
<sequence length="485" mass="55680">MKWIKQALARPVLVWQVIRKNWCSFWNDIMEDDDLSWLRVDDALTRVDILSSSKYSRNRSNHLTLDVLLKESKLKQQRRTRVSQKADDSSSSTDEEEDDNANKISHMITDLERESLRIDEKVTLHKWGEKVFYQQTPLETPIDLAEDCRQKNAELESSTEGLLLSGLLHASVITEGRCDERTVRRIFYQMVESPDELLETAACDFLCDLLMLQLADCKPICQFEWLPTFTDIMNVFRSYGYRRVSSVPITGRSCVSAEKSGSDPASDSDELEGPPANIRSFVAFLKSLFQTRHVHQTLSASEAAELVVILVHCQMDHCIEGLSSLFRSCMIVLAHYFSEEEWADKRLQIASCLSSLSTDLLNQVLVAESLHVGDVRLCALQKSVVILLLGKSVETDLEDEADILSLFKWQDMKRKDYDFLTLYLQLTLADLYLWSEPRLEKGGSVHEDWLEFMKRVTACVHGSDERPYATKTRNLASFLQQKYQH</sequence>
<name>A0ABD1Z9K9_9MARC</name>
<dbReference type="PANTHER" id="PTHR37212:SF2">
    <property type="entry name" value="ACTIN PROTEIN 2_3 COMPLEX SUBUNIT-LIKE PROTEIN"/>
    <property type="match status" value="1"/>
</dbReference>
<dbReference type="Pfam" id="PF14816">
    <property type="entry name" value="CANIN"/>
    <property type="match status" value="1"/>
</dbReference>
<evidence type="ECO:0000313" key="4">
    <source>
        <dbReference type="Proteomes" id="UP001605036"/>
    </source>
</evidence>
<dbReference type="EMBL" id="JBHFFA010000002">
    <property type="protein sequence ID" value="KAL2644356.1"/>
    <property type="molecule type" value="Genomic_DNA"/>
</dbReference>
<accession>A0ABD1Z9K9</accession>
<organism evidence="3 4">
    <name type="scientific">Riccia fluitans</name>
    <dbReference type="NCBI Taxonomy" id="41844"/>
    <lineage>
        <taxon>Eukaryota</taxon>
        <taxon>Viridiplantae</taxon>
        <taxon>Streptophyta</taxon>
        <taxon>Embryophyta</taxon>
        <taxon>Marchantiophyta</taxon>
        <taxon>Marchantiopsida</taxon>
        <taxon>Marchantiidae</taxon>
        <taxon>Marchantiales</taxon>
        <taxon>Ricciaceae</taxon>
        <taxon>Riccia</taxon>
    </lineage>
</organism>
<feature type="region of interest" description="Disordered" evidence="1">
    <location>
        <begin position="76"/>
        <end position="103"/>
    </location>
</feature>
<proteinExistence type="predicted"/>
<reference evidence="3 4" key="1">
    <citation type="submission" date="2024-09" db="EMBL/GenBank/DDBJ databases">
        <title>Chromosome-scale assembly of Riccia fluitans.</title>
        <authorList>
            <person name="Paukszto L."/>
            <person name="Sawicki J."/>
            <person name="Karawczyk K."/>
            <person name="Piernik-Szablinska J."/>
            <person name="Szczecinska M."/>
            <person name="Mazdziarz M."/>
        </authorList>
    </citation>
    <scope>NUCLEOTIDE SEQUENCE [LARGE SCALE GENOMIC DNA]</scope>
    <source>
        <strain evidence="3">Rf_01</strain>
        <tissue evidence="3">Aerial parts of the thallus</tissue>
    </source>
</reference>